<evidence type="ECO:0000313" key="2">
    <source>
        <dbReference type="Proteomes" id="UP000324222"/>
    </source>
</evidence>
<gene>
    <name evidence="1" type="ORF">E2C01_038741</name>
</gene>
<dbReference type="Proteomes" id="UP000324222">
    <property type="component" value="Unassembled WGS sequence"/>
</dbReference>
<organism evidence="1 2">
    <name type="scientific">Portunus trituberculatus</name>
    <name type="common">Swimming crab</name>
    <name type="synonym">Neptunus trituberculatus</name>
    <dbReference type="NCBI Taxonomy" id="210409"/>
    <lineage>
        <taxon>Eukaryota</taxon>
        <taxon>Metazoa</taxon>
        <taxon>Ecdysozoa</taxon>
        <taxon>Arthropoda</taxon>
        <taxon>Crustacea</taxon>
        <taxon>Multicrustacea</taxon>
        <taxon>Malacostraca</taxon>
        <taxon>Eumalacostraca</taxon>
        <taxon>Eucarida</taxon>
        <taxon>Decapoda</taxon>
        <taxon>Pleocyemata</taxon>
        <taxon>Brachyura</taxon>
        <taxon>Eubrachyura</taxon>
        <taxon>Portunoidea</taxon>
        <taxon>Portunidae</taxon>
        <taxon>Portuninae</taxon>
        <taxon>Portunus</taxon>
    </lineage>
</organism>
<name>A0A5B7FHY1_PORTR</name>
<accession>A0A5B7FHY1</accession>
<evidence type="ECO:0000313" key="1">
    <source>
        <dbReference type="EMBL" id="MPC45056.1"/>
    </source>
</evidence>
<keyword evidence="2" id="KW-1185">Reference proteome</keyword>
<reference evidence="1 2" key="1">
    <citation type="submission" date="2019-05" db="EMBL/GenBank/DDBJ databases">
        <title>Another draft genome of Portunus trituberculatus and its Hox gene families provides insights of decapod evolution.</title>
        <authorList>
            <person name="Jeong J.-H."/>
            <person name="Song I."/>
            <person name="Kim S."/>
            <person name="Choi T."/>
            <person name="Kim D."/>
            <person name="Ryu S."/>
            <person name="Kim W."/>
        </authorList>
    </citation>
    <scope>NUCLEOTIDE SEQUENCE [LARGE SCALE GENOMIC DNA]</scope>
    <source>
        <tissue evidence="1">Muscle</tissue>
    </source>
</reference>
<dbReference type="AlphaFoldDB" id="A0A5B7FHY1"/>
<dbReference type="EMBL" id="VSRR010006554">
    <property type="protein sequence ID" value="MPC45056.1"/>
    <property type="molecule type" value="Genomic_DNA"/>
</dbReference>
<comment type="caution">
    <text evidence="1">The sequence shown here is derived from an EMBL/GenBank/DDBJ whole genome shotgun (WGS) entry which is preliminary data.</text>
</comment>
<proteinExistence type="predicted"/>
<protein>
    <submittedName>
        <fullName evidence="1">Uncharacterized protein</fullName>
    </submittedName>
</protein>
<sequence length="61" mass="5932">MGARGGLGSGGLEGSGGSGGSLEVMAFHRALGCDLGSPLGWLLVTPTAPAHYTPANSLSSF</sequence>